<name>A0ABR4JGT8_9EURO</name>
<protein>
    <submittedName>
        <fullName evidence="1">Uncharacterized protein</fullName>
    </submittedName>
</protein>
<accession>A0ABR4JGT8</accession>
<dbReference type="EMBL" id="JBFXLU010000136">
    <property type="protein sequence ID" value="KAL2839195.1"/>
    <property type="molecule type" value="Genomic_DNA"/>
</dbReference>
<reference evidence="1 2" key="1">
    <citation type="submission" date="2024-07" db="EMBL/GenBank/DDBJ databases">
        <title>Section-level genome sequencing and comparative genomics of Aspergillus sections Usti and Cavernicolus.</title>
        <authorList>
            <consortium name="Lawrence Berkeley National Laboratory"/>
            <person name="Nybo J.L."/>
            <person name="Vesth T.C."/>
            <person name="Theobald S."/>
            <person name="Frisvad J.C."/>
            <person name="Larsen T.O."/>
            <person name="Kjaerboelling I."/>
            <person name="Rothschild-Mancinelli K."/>
            <person name="Lyhne E.K."/>
            <person name="Kogle M.E."/>
            <person name="Barry K."/>
            <person name="Clum A."/>
            <person name="Na H."/>
            <person name="Ledsgaard L."/>
            <person name="Lin J."/>
            <person name="Lipzen A."/>
            <person name="Kuo A."/>
            <person name="Riley R."/>
            <person name="Mondo S."/>
            <person name="Labutti K."/>
            <person name="Haridas S."/>
            <person name="Pangalinan J."/>
            <person name="Salamov A.A."/>
            <person name="Simmons B.A."/>
            <person name="Magnuson J.K."/>
            <person name="Chen J."/>
            <person name="Drula E."/>
            <person name="Henrissat B."/>
            <person name="Wiebenga A."/>
            <person name="Lubbers R.J."/>
            <person name="Gomes A.C."/>
            <person name="Makela M.R."/>
            <person name="Stajich J."/>
            <person name="Grigoriev I.V."/>
            <person name="Mortensen U.H."/>
            <person name="De Vries R.P."/>
            <person name="Baker S.E."/>
            <person name="Andersen M.R."/>
        </authorList>
    </citation>
    <scope>NUCLEOTIDE SEQUENCE [LARGE SCALE GENOMIC DNA]</scope>
    <source>
        <strain evidence="1 2">CBS 123904</strain>
    </source>
</reference>
<keyword evidence="2" id="KW-1185">Reference proteome</keyword>
<comment type="caution">
    <text evidence="1">The sequence shown here is derived from an EMBL/GenBank/DDBJ whole genome shotgun (WGS) entry which is preliminary data.</text>
</comment>
<gene>
    <name evidence="1" type="ORF">BJY01DRAFT_28890</name>
</gene>
<proteinExistence type="predicted"/>
<evidence type="ECO:0000313" key="1">
    <source>
        <dbReference type="EMBL" id="KAL2839195.1"/>
    </source>
</evidence>
<organism evidence="1 2">
    <name type="scientific">Aspergillus pseudoustus</name>
    <dbReference type="NCBI Taxonomy" id="1810923"/>
    <lineage>
        <taxon>Eukaryota</taxon>
        <taxon>Fungi</taxon>
        <taxon>Dikarya</taxon>
        <taxon>Ascomycota</taxon>
        <taxon>Pezizomycotina</taxon>
        <taxon>Eurotiomycetes</taxon>
        <taxon>Eurotiomycetidae</taxon>
        <taxon>Eurotiales</taxon>
        <taxon>Aspergillaceae</taxon>
        <taxon>Aspergillus</taxon>
        <taxon>Aspergillus subgen. Nidulantes</taxon>
    </lineage>
</organism>
<evidence type="ECO:0000313" key="2">
    <source>
        <dbReference type="Proteomes" id="UP001610446"/>
    </source>
</evidence>
<sequence>MCSQKMSMQERGIFVYNKRKDFQLLETESCRSASSHHPTYAGLQAPYPPIILPSNQFPLHHTYKGSANISPFRSEPCCSTYQAEYRIYQARSCWRHRRAQDIECLLDKMFRVASEPHQTVHDRQGMLHAIGKGTFIVEVKEPWAGEGRR</sequence>
<dbReference type="Proteomes" id="UP001610446">
    <property type="component" value="Unassembled WGS sequence"/>
</dbReference>